<evidence type="ECO:0000313" key="4">
    <source>
        <dbReference type="EMBL" id="RKD28162.1"/>
    </source>
</evidence>
<gene>
    <name evidence="4" type="ORF">BET01_11520</name>
</gene>
<accession>A0A419SSM6</accession>
<dbReference type="AlphaFoldDB" id="A0A419SSM6"/>
<protein>
    <recommendedName>
        <fullName evidence="3">CARDB domain-containing protein</fullName>
    </recommendedName>
</protein>
<dbReference type="Proteomes" id="UP000284277">
    <property type="component" value="Unassembled WGS sequence"/>
</dbReference>
<organism evidence="4 5">
    <name type="scientific">Lacrimispora algidixylanolytica</name>
    <dbReference type="NCBI Taxonomy" id="94868"/>
    <lineage>
        <taxon>Bacteria</taxon>
        <taxon>Bacillati</taxon>
        <taxon>Bacillota</taxon>
        <taxon>Clostridia</taxon>
        <taxon>Lachnospirales</taxon>
        <taxon>Lachnospiraceae</taxon>
        <taxon>Lacrimispora</taxon>
    </lineage>
</organism>
<evidence type="ECO:0000259" key="3">
    <source>
        <dbReference type="Pfam" id="PF07705"/>
    </source>
</evidence>
<name>A0A419SSM6_9FIRM</name>
<feature type="domain" description="CARDB" evidence="3">
    <location>
        <begin position="450"/>
        <end position="541"/>
    </location>
</feature>
<dbReference type="InterPro" id="IPR011635">
    <property type="entry name" value="CARDB"/>
</dbReference>
<keyword evidence="1" id="KW-0472">Membrane</keyword>
<comment type="caution">
    <text evidence="4">The sequence shown here is derived from an EMBL/GenBank/DDBJ whole genome shotgun (WGS) entry which is preliminary data.</text>
</comment>
<evidence type="ECO:0000313" key="5">
    <source>
        <dbReference type="Proteomes" id="UP000284277"/>
    </source>
</evidence>
<dbReference type="Pfam" id="PF07705">
    <property type="entry name" value="CARDB"/>
    <property type="match status" value="1"/>
</dbReference>
<keyword evidence="1" id="KW-0812">Transmembrane</keyword>
<sequence>MKILRRIMGMKKVRKGAVWLLVVLIMASSVPGAVFAQYDVSQNTYIDAKTTPSGKTGERATLNLIFTNKSSQDLKGVTIMFDQGVAKDEYEATSDAADETTTVSTGSMFPFEITSSTFDGKLLGIIKQGDSKSFSLSGRVRRDLAEGYYTVPLLVKASGSEFRRERVNIWITKSSGTTASGSTQGTIQFELGEDQSTPFGVYPDVMNYNMNLRNSSDITAFDVNIRMKVDQDITKFPFDINDGNYTKHYDRIGGGQKIEIPYSMSIRKEVYSGYYPISFVIEYRDSTEGDIQKAEGIFFVKVQNKEKESETKEFNANDRSKARLIVDGFETNPATVYAGDEFELTLHMKNASENVTASNILFSLESEKVTESAVFTTDESSSSVVVNSLGAGQVTDVKVKMRAGAWVDQRTYALTVVEKFDSPEFKNAEEKVIVNIPVRQVPRINTGTIEVSPDSVNVGSETNVMFPINNTGKVLLYNVMVNFVGDSIQPASSYVGNIKPGEAGNVDAMISAIAPTADDGKIKVLITYEDENGTVSEPVEKEITLMVSEAEESDFGGEDPNALPTDTDPQGFAKYRNVIIASVIVVLAVGTIGGVIVWKRIKKKKETAEEEINHEI</sequence>
<keyword evidence="2" id="KW-0732">Signal</keyword>
<reference evidence="4 5" key="1">
    <citation type="submission" date="2016-08" db="EMBL/GenBank/DDBJ databases">
        <title>A new outlook on sporulation: Clostridium algidixylanolyticum.</title>
        <authorList>
            <person name="Poppleton D.I."/>
            <person name="Gribaldo S."/>
        </authorList>
    </citation>
    <scope>NUCLEOTIDE SEQUENCE [LARGE SCALE GENOMIC DNA]</scope>
    <source>
        <strain evidence="4 5">SPL73</strain>
    </source>
</reference>
<feature type="transmembrane region" description="Helical" evidence="1">
    <location>
        <begin position="578"/>
        <end position="598"/>
    </location>
</feature>
<dbReference type="PANTHER" id="PTHR35902:SF6">
    <property type="entry name" value="CONSERVED WITHIN P. AEROPHILUM"/>
    <property type="match status" value="1"/>
</dbReference>
<evidence type="ECO:0000256" key="2">
    <source>
        <dbReference type="SAM" id="SignalP"/>
    </source>
</evidence>
<proteinExistence type="predicted"/>
<feature type="chain" id="PRO_5019079443" description="CARDB domain-containing protein" evidence="2">
    <location>
        <begin position="37"/>
        <end position="616"/>
    </location>
</feature>
<keyword evidence="5" id="KW-1185">Reference proteome</keyword>
<evidence type="ECO:0000256" key="1">
    <source>
        <dbReference type="SAM" id="Phobius"/>
    </source>
</evidence>
<dbReference type="EMBL" id="MCIA01000035">
    <property type="protein sequence ID" value="RKD28162.1"/>
    <property type="molecule type" value="Genomic_DNA"/>
</dbReference>
<dbReference type="PANTHER" id="PTHR35902">
    <property type="entry name" value="S-LAYER DOMAIN-LIKE PROTEIN-RELATED"/>
    <property type="match status" value="1"/>
</dbReference>
<feature type="signal peptide" evidence="2">
    <location>
        <begin position="1"/>
        <end position="36"/>
    </location>
</feature>
<keyword evidence="1" id="KW-1133">Transmembrane helix</keyword>